<reference evidence="1" key="2">
    <citation type="submission" date="2020-09" db="EMBL/GenBank/DDBJ databases">
        <authorList>
            <person name="Sun Q."/>
            <person name="Ohkuma M."/>
        </authorList>
    </citation>
    <scope>NUCLEOTIDE SEQUENCE</scope>
    <source>
        <strain evidence="1">JCM 4714</strain>
    </source>
</reference>
<dbReference type="EMBL" id="BMVG01000122">
    <property type="protein sequence ID" value="GGW25449.1"/>
    <property type="molecule type" value="Genomic_DNA"/>
</dbReference>
<dbReference type="RefSeq" id="WP_229882600.1">
    <property type="nucleotide sequence ID" value="NZ_BMVG01000122.1"/>
</dbReference>
<reference evidence="1" key="1">
    <citation type="journal article" date="2014" name="Int. J. Syst. Evol. Microbiol.">
        <title>Complete genome sequence of Corynebacterium casei LMG S-19264T (=DSM 44701T), isolated from a smear-ripened cheese.</title>
        <authorList>
            <consortium name="US DOE Joint Genome Institute (JGI-PGF)"/>
            <person name="Walter F."/>
            <person name="Albersmeier A."/>
            <person name="Kalinowski J."/>
            <person name="Ruckert C."/>
        </authorList>
    </citation>
    <scope>NUCLEOTIDE SEQUENCE</scope>
    <source>
        <strain evidence="1">JCM 4714</strain>
    </source>
</reference>
<comment type="caution">
    <text evidence="1">The sequence shown here is derived from an EMBL/GenBank/DDBJ whole genome shotgun (WGS) entry which is preliminary data.</text>
</comment>
<sequence>MLGRAEGTVRGWLRRFRLRAEAVRRHFTVVLVAVADDPVMPDPAGSPVADAVSAIEAAHRAARAKWPDKHTVSRWEFAGRVISGRLLASPSLSS</sequence>
<dbReference type="Proteomes" id="UP000655443">
    <property type="component" value="Unassembled WGS sequence"/>
</dbReference>
<keyword evidence="2" id="KW-1185">Reference proteome</keyword>
<gene>
    <name evidence="1" type="ORF">GCM10010339_94890</name>
</gene>
<protein>
    <submittedName>
        <fullName evidence="1">Uncharacterized protein</fullName>
    </submittedName>
</protein>
<dbReference type="AlphaFoldDB" id="A0A918IPF6"/>
<accession>A0A918IPF6</accession>
<name>A0A918IPF6_9ACTN</name>
<evidence type="ECO:0000313" key="2">
    <source>
        <dbReference type="Proteomes" id="UP000655443"/>
    </source>
</evidence>
<organism evidence="1 2">
    <name type="scientific">Streptomyces alanosinicus</name>
    <dbReference type="NCBI Taxonomy" id="68171"/>
    <lineage>
        <taxon>Bacteria</taxon>
        <taxon>Bacillati</taxon>
        <taxon>Actinomycetota</taxon>
        <taxon>Actinomycetes</taxon>
        <taxon>Kitasatosporales</taxon>
        <taxon>Streptomycetaceae</taxon>
        <taxon>Streptomyces</taxon>
    </lineage>
</organism>
<proteinExistence type="predicted"/>
<evidence type="ECO:0000313" key="1">
    <source>
        <dbReference type="EMBL" id="GGW25449.1"/>
    </source>
</evidence>